<comment type="caution">
    <text evidence="2">The sequence shown here is derived from an EMBL/GenBank/DDBJ whole genome shotgun (WGS) entry which is preliminary data.</text>
</comment>
<dbReference type="InterPro" id="IPR058548">
    <property type="entry name" value="MlaB-like_STAS"/>
</dbReference>
<dbReference type="EMBL" id="QPJC01000009">
    <property type="protein sequence ID" value="RCW40945.1"/>
    <property type="molecule type" value="Genomic_DNA"/>
</dbReference>
<dbReference type="AlphaFoldDB" id="A0A368VI33"/>
<sequence length="125" mass="12845">MRAIMSPLITTPAVFTVHGDLAGPDVAGLAERLWPHLLTAPPETVLNLGAAATIDSAGVDLLAAAHTYAVHRGCALHIINATPRVQRALHAAGTSTGPVSTPHTESTTATAPIEAPWHPRAAVMA</sequence>
<keyword evidence="3" id="KW-1185">Reference proteome</keyword>
<evidence type="ECO:0000259" key="1">
    <source>
        <dbReference type="PROSITE" id="PS50801"/>
    </source>
</evidence>
<dbReference type="InterPro" id="IPR036513">
    <property type="entry name" value="STAS_dom_sf"/>
</dbReference>
<dbReference type="SUPFAM" id="SSF52091">
    <property type="entry name" value="SpoIIaa-like"/>
    <property type="match status" value="1"/>
</dbReference>
<accession>A0A368VI33</accession>
<evidence type="ECO:0000313" key="2">
    <source>
        <dbReference type="EMBL" id="RCW40945.1"/>
    </source>
</evidence>
<organism evidence="2 3">
    <name type="scientific">Halopolyspora algeriensis</name>
    <dbReference type="NCBI Taxonomy" id="1500506"/>
    <lineage>
        <taxon>Bacteria</taxon>
        <taxon>Bacillati</taxon>
        <taxon>Actinomycetota</taxon>
        <taxon>Actinomycetes</taxon>
        <taxon>Actinomycetes incertae sedis</taxon>
        <taxon>Halopolyspora</taxon>
    </lineage>
</organism>
<dbReference type="OrthoDB" id="5190375at2"/>
<protein>
    <submittedName>
        <fullName evidence="2">Anti-anti-sigma regulatory factor</fullName>
    </submittedName>
</protein>
<dbReference type="Proteomes" id="UP000253495">
    <property type="component" value="Unassembled WGS sequence"/>
</dbReference>
<dbReference type="PROSITE" id="PS50801">
    <property type="entry name" value="STAS"/>
    <property type="match status" value="1"/>
</dbReference>
<evidence type="ECO:0000313" key="3">
    <source>
        <dbReference type="Proteomes" id="UP000253495"/>
    </source>
</evidence>
<reference evidence="2 3" key="1">
    <citation type="submission" date="2018-07" db="EMBL/GenBank/DDBJ databases">
        <title>Genomic Encyclopedia of Type Strains, Phase III (KMG-III): the genomes of soil and plant-associated and newly described type strains.</title>
        <authorList>
            <person name="Whitman W."/>
        </authorList>
    </citation>
    <scope>NUCLEOTIDE SEQUENCE [LARGE SCALE GENOMIC DNA]</scope>
    <source>
        <strain evidence="2 3">CECT 8575</strain>
    </source>
</reference>
<dbReference type="CDD" id="cd07043">
    <property type="entry name" value="STAS_anti-anti-sigma_factors"/>
    <property type="match status" value="1"/>
</dbReference>
<name>A0A368VI33_9ACTN</name>
<dbReference type="InterPro" id="IPR002645">
    <property type="entry name" value="STAS_dom"/>
</dbReference>
<dbReference type="Pfam" id="PF13466">
    <property type="entry name" value="STAS_2"/>
    <property type="match status" value="1"/>
</dbReference>
<gene>
    <name evidence="2" type="ORF">DFQ14_10922</name>
</gene>
<feature type="domain" description="STAS" evidence="1">
    <location>
        <begin position="14"/>
        <end position="115"/>
    </location>
</feature>
<proteinExistence type="predicted"/>
<dbReference type="RefSeq" id="WP_114453766.1">
    <property type="nucleotide sequence ID" value="NZ_QPJC01000009.1"/>
</dbReference>
<dbReference type="Gene3D" id="3.30.750.24">
    <property type="entry name" value="STAS domain"/>
    <property type="match status" value="1"/>
</dbReference>